<gene>
    <name evidence="1" type="ORF">J6TS1_07090</name>
</gene>
<name>A0ABQ4KT84_SIMTE</name>
<sequence>MLEGNAVFSLYIHPSLYVTIIKAYEELSQKSRCKTSFFSHSPQPPTEDDDETDIECETLLNEFTRRNKYIDRLHINSNYTTLAQLWLIKQTLKLRKWHFVTDEDQTIMKAIYRVFNFIQQNSPTSISGEMNAYWYSISGGSNPD</sequence>
<evidence type="ECO:0000313" key="2">
    <source>
        <dbReference type="Proteomes" id="UP000680670"/>
    </source>
</evidence>
<dbReference type="EMBL" id="BORJ01000001">
    <property type="protein sequence ID" value="GIN94839.1"/>
    <property type="molecule type" value="Genomic_DNA"/>
</dbReference>
<comment type="caution">
    <text evidence="1">The sequence shown here is derived from an EMBL/GenBank/DDBJ whole genome shotgun (WGS) entry which is preliminary data.</text>
</comment>
<organism evidence="1 2">
    <name type="scientific">Siminovitchia terrae</name>
    <name type="common">Bacillus terrae</name>
    <dbReference type="NCBI Taxonomy" id="1914933"/>
    <lineage>
        <taxon>Bacteria</taxon>
        <taxon>Bacillati</taxon>
        <taxon>Bacillota</taxon>
        <taxon>Bacilli</taxon>
        <taxon>Bacillales</taxon>
        <taxon>Bacillaceae</taxon>
        <taxon>Siminovitchia</taxon>
    </lineage>
</organism>
<reference evidence="1 2" key="1">
    <citation type="submission" date="2021-03" db="EMBL/GenBank/DDBJ databases">
        <title>Antimicrobial resistance genes in bacteria isolated from Japanese honey, and their potential for conferring macrolide and lincosamide resistance in the American foulbrood pathogen Paenibacillus larvae.</title>
        <authorList>
            <person name="Okamoto M."/>
            <person name="Kumagai M."/>
            <person name="Kanamori H."/>
            <person name="Takamatsu D."/>
        </authorList>
    </citation>
    <scope>NUCLEOTIDE SEQUENCE [LARGE SCALE GENOMIC DNA]</scope>
    <source>
        <strain evidence="1 2">J6TS1</strain>
    </source>
</reference>
<evidence type="ECO:0000313" key="1">
    <source>
        <dbReference type="EMBL" id="GIN94839.1"/>
    </source>
</evidence>
<protein>
    <submittedName>
        <fullName evidence="1">Uncharacterized protein</fullName>
    </submittedName>
</protein>
<keyword evidence="2" id="KW-1185">Reference proteome</keyword>
<dbReference type="Proteomes" id="UP000680670">
    <property type="component" value="Unassembled WGS sequence"/>
</dbReference>
<proteinExistence type="predicted"/>
<accession>A0ABQ4KT84</accession>